<evidence type="ECO:0000256" key="9">
    <source>
        <dbReference type="PIRSR" id="PIRSR000485-1"/>
    </source>
</evidence>
<keyword evidence="4 7" id="KW-0808">Transferase</keyword>
<dbReference type="InterPro" id="IPR029057">
    <property type="entry name" value="PRTase-like"/>
</dbReference>
<dbReference type="InterPro" id="IPR035584">
    <property type="entry name" value="PurF_N"/>
</dbReference>
<comment type="function">
    <text evidence="7">Catalyzes the formation of phosphoribosylamine from phosphoribosylpyrophosphate (PRPP) and glutamine.</text>
</comment>
<dbReference type="InterPro" id="IPR029055">
    <property type="entry name" value="Ntn_hydrolases_N"/>
</dbReference>
<dbReference type="EMBL" id="AHMY02000011">
    <property type="protein sequence ID" value="EKO17219.1"/>
    <property type="molecule type" value="Genomic_DNA"/>
</dbReference>
<dbReference type="PROSITE" id="PS51278">
    <property type="entry name" value="GATASE_TYPE_2"/>
    <property type="match status" value="1"/>
</dbReference>
<dbReference type="PIRSF" id="PIRSF000485">
    <property type="entry name" value="Amd_phspho_trans"/>
    <property type="match status" value="1"/>
</dbReference>
<gene>
    <name evidence="7 13" type="primary">purF</name>
    <name evidence="13" type="ORF">LEP1GSC081_2306</name>
</gene>
<evidence type="ECO:0000313" key="14">
    <source>
        <dbReference type="Proteomes" id="UP000006253"/>
    </source>
</evidence>
<accession>A0A0E2B8K2</accession>
<dbReference type="GO" id="GO:0000287">
    <property type="term" value="F:magnesium ion binding"/>
    <property type="evidence" value="ECO:0007669"/>
    <property type="project" value="UniProtKB-UniRule"/>
</dbReference>
<feature type="binding site" evidence="7 10">
    <location>
        <position position="368"/>
    </location>
    <ligand>
        <name>Mg(2+)</name>
        <dbReference type="ChEBI" id="CHEBI:18420"/>
    </ligand>
</feature>
<comment type="similarity">
    <text evidence="2 7 8">In the C-terminal section; belongs to the purine/pyrimidine phosphoribosyltransferase family.</text>
</comment>
<protein>
    <recommendedName>
        <fullName evidence="7">Amidophosphoribosyltransferase</fullName>
        <shortName evidence="7">ATase</shortName>
        <ecNumber evidence="7">2.4.2.14</ecNumber>
    </recommendedName>
    <alternativeName>
        <fullName evidence="7">Glutamine phosphoribosylpyrophosphate amidotransferase</fullName>
        <shortName evidence="7">GPATase</shortName>
    </alternativeName>
</protein>
<dbReference type="InterPro" id="IPR000836">
    <property type="entry name" value="PRTase_dom"/>
</dbReference>
<evidence type="ECO:0000256" key="1">
    <source>
        <dbReference type="ARBA" id="ARBA00005209"/>
    </source>
</evidence>
<comment type="catalytic activity">
    <reaction evidence="7 8">
        <text>5-phospho-beta-D-ribosylamine + L-glutamate + diphosphate = 5-phospho-alpha-D-ribose 1-diphosphate + L-glutamine + H2O</text>
        <dbReference type="Rhea" id="RHEA:14905"/>
        <dbReference type="ChEBI" id="CHEBI:15377"/>
        <dbReference type="ChEBI" id="CHEBI:29985"/>
        <dbReference type="ChEBI" id="CHEBI:33019"/>
        <dbReference type="ChEBI" id="CHEBI:58017"/>
        <dbReference type="ChEBI" id="CHEBI:58359"/>
        <dbReference type="ChEBI" id="CHEBI:58681"/>
        <dbReference type="EC" id="2.4.2.14"/>
    </reaction>
</comment>
<keyword evidence="7 10" id="KW-0479">Metal-binding</keyword>
<proteinExistence type="inferred from homology"/>
<evidence type="ECO:0000256" key="8">
    <source>
        <dbReference type="PIRNR" id="PIRNR000485"/>
    </source>
</evidence>
<feature type="binding site" evidence="7 10">
    <location>
        <position position="367"/>
    </location>
    <ligand>
        <name>Mg(2+)</name>
        <dbReference type="ChEBI" id="CHEBI:18420"/>
    </ligand>
</feature>
<evidence type="ECO:0000256" key="5">
    <source>
        <dbReference type="ARBA" id="ARBA00022755"/>
    </source>
</evidence>
<reference evidence="13 14" key="1">
    <citation type="submission" date="2012-10" db="EMBL/GenBank/DDBJ databases">
        <authorList>
            <person name="Harkins D.M."/>
            <person name="Durkin A.S."/>
            <person name="Brinkac L.M."/>
            <person name="Selengut J.D."/>
            <person name="Sanka R."/>
            <person name="DePew J."/>
            <person name="Purushe J."/>
            <person name="Peacock S.J."/>
            <person name="Thaipadungpanit J."/>
            <person name="Wuthiekanun V.W."/>
            <person name="Day N.P."/>
            <person name="Vinetz J.M."/>
            <person name="Sutton G.G."/>
            <person name="Nelson W.C."/>
            <person name="Fouts D.E."/>
        </authorList>
    </citation>
    <scope>NUCLEOTIDE SEQUENCE [LARGE SCALE GENOMIC DNA]</scope>
    <source>
        <strain evidence="13 14">H1</strain>
    </source>
</reference>
<evidence type="ECO:0000256" key="4">
    <source>
        <dbReference type="ARBA" id="ARBA00022679"/>
    </source>
</evidence>
<dbReference type="EC" id="2.4.2.14" evidence="7"/>
<evidence type="ECO:0000256" key="2">
    <source>
        <dbReference type="ARBA" id="ARBA00010138"/>
    </source>
</evidence>
<dbReference type="Gene3D" id="3.40.50.2020">
    <property type="match status" value="1"/>
</dbReference>
<dbReference type="HAMAP" id="MF_01931">
    <property type="entry name" value="PurF"/>
    <property type="match status" value="1"/>
</dbReference>
<dbReference type="SUPFAM" id="SSF53271">
    <property type="entry name" value="PRTase-like"/>
    <property type="match status" value="1"/>
</dbReference>
<feature type="binding site" evidence="7 11">
    <location>
        <position position="456"/>
    </location>
    <ligand>
        <name>[4Fe-4S] cluster</name>
        <dbReference type="ChEBI" id="CHEBI:49883"/>
    </ligand>
</feature>
<dbReference type="Proteomes" id="UP000006253">
    <property type="component" value="Unassembled WGS sequence"/>
</dbReference>
<evidence type="ECO:0000259" key="12">
    <source>
        <dbReference type="PROSITE" id="PS51278"/>
    </source>
</evidence>
<feature type="domain" description="Glutamine amidotransferase type-2" evidence="12">
    <location>
        <begin position="23"/>
        <end position="242"/>
    </location>
</feature>
<keyword evidence="7 11" id="KW-0411">Iron-sulfur</keyword>
<evidence type="ECO:0000256" key="6">
    <source>
        <dbReference type="ARBA" id="ARBA00022962"/>
    </source>
</evidence>
<feature type="binding site" evidence="7 11">
    <location>
        <position position="258"/>
    </location>
    <ligand>
        <name>[4Fe-4S] cluster</name>
        <dbReference type="ChEBI" id="CHEBI:49883"/>
    </ligand>
</feature>
<feature type="binding site" evidence="7 10">
    <location>
        <position position="305"/>
    </location>
    <ligand>
        <name>Mg(2+)</name>
        <dbReference type="ChEBI" id="CHEBI:18420"/>
    </ligand>
</feature>
<dbReference type="RefSeq" id="WP_004764288.1">
    <property type="nucleotide sequence ID" value="NZ_AHMY02000011.1"/>
</dbReference>
<dbReference type="Pfam" id="PF13537">
    <property type="entry name" value="GATase_7"/>
    <property type="match status" value="1"/>
</dbReference>
<keyword evidence="7 11" id="KW-0408">Iron</keyword>
<dbReference type="InterPro" id="IPR017932">
    <property type="entry name" value="GATase_2_dom"/>
</dbReference>
<keyword evidence="6 7" id="KW-0315">Glutamine amidotransferase</keyword>
<dbReference type="Pfam" id="PF00156">
    <property type="entry name" value="Pribosyltran"/>
    <property type="match status" value="1"/>
</dbReference>
<evidence type="ECO:0000313" key="13">
    <source>
        <dbReference type="EMBL" id="EKO17219.1"/>
    </source>
</evidence>
<sequence>MSRIPDKSKIRRQAQDDKPKEECAIFGIFNSSEASNFTYLGLYSMQHRGQESSGIVSSDGEHLYRYAGMGLVAHIFTETKLKELQGNAAIGHNRYSTTGASFLRNAQPLRVESHLGAVSLAHNGNLVNSWELRSQLEKEGSIFQTTIDSEVIVHLMARSGETDFLSALSSALKKVKGAYSLVILTKTQLIAVRDPNGFRPLVMGRREDGSVVFASETCAFDITDTKYERDVEPGEMIVVDRNGMNSYYPFPKTSPSLCIFEYIYFARPDSSIFGESVYKVRKNLGRFLARELPVPADVVIPVPDSANIAALGYAEESGISYQSGLIRSHYIGRTFIEPDQKIRDFGAKIKYNAVRNVVEGKRVIVVDDSIMRGTTSRKIIKMIRNAGAKEVHLRVSAPPTISPCYYGIDIPTHNELIAATHTIEEIRKYLRVDSIAYLSVESMNRAVMDHKGGGFCNACFTAQYPVEFQSELGNQKSLFKEYQVEERVVY</sequence>
<evidence type="ECO:0000256" key="11">
    <source>
        <dbReference type="PIRSR" id="PIRSR000485-3"/>
    </source>
</evidence>
<dbReference type="GO" id="GO:0004044">
    <property type="term" value="F:amidophosphoribosyltransferase activity"/>
    <property type="evidence" value="ECO:0007669"/>
    <property type="project" value="UniProtKB-UniRule"/>
</dbReference>
<comment type="cofactor">
    <cofactor evidence="7 10">
        <name>Mg(2+)</name>
        <dbReference type="ChEBI" id="CHEBI:18420"/>
    </cofactor>
    <text evidence="7 10">Binds 1 Mg(2+) ion per subunit.</text>
</comment>
<feature type="binding site" evidence="7 11">
    <location>
        <position position="404"/>
    </location>
    <ligand>
        <name>[4Fe-4S] cluster</name>
        <dbReference type="ChEBI" id="CHEBI:49883"/>
    </ligand>
</feature>
<dbReference type="Gene3D" id="3.60.20.10">
    <property type="entry name" value="Glutamine Phosphoribosylpyrophosphate, subunit 1, domain 1"/>
    <property type="match status" value="1"/>
</dbReference>
<feature type="active site" description="Nucleophile" evidence="7 9">
    <location>
        <position position="23"/>
    </location>
</feature>
<organism evidence="13 14">
    <name type="scientific">Leptospira kirschneri str. H1</name>
    <dbReference type="NCBI Taxonomy" id="1049966"/>
    <lineage>
        <taxon>Bacteria</taxon>
        <taxon>Pseudomonadati</taxon>
        <taxon>Spirochaetota</taxon>
        <taxon>Spirochaetia</taxon>
        <taxon>Leptospirales</taxon>
        <taxon>Leptospiraceae</taxon>
        <taxon>Leptospira</taxon>
    </lineage>
</organism>
<dbReference type="UniPathway" id="UPA00074">
    <property type="reaction ID" value="UER00124"/>
</dbReference>
<keyword evidence="7 10" id="KW-0460">Magnesium</keyword>
<keyword evidence="7" id="KW-0004">4Fe-4S</keyword>
<dbReference type="AlphaFoldDB" id="A0A0E2B8K2"/>
<comment type="caution">
    <text evidence="13">The sequence shown here is derived from an EMBL/GenBank/DDBJ whole genome shotgun (WGS) entry which is preliminary data.</text>
</comment>
<keyword evidence="5 7" id="KW-0658">Purine biosynthesis</keyword>
<dbReference type="GO" id="GO:0006189">
    <property type="term" value="P:'de novo' IMP biosynthetic process"/>
    <property type="evidence" value="ECO:0007669"/>
    <property type="project" value="UniProtKB-UniRule"/>
</dbReference>
<comment type="pathway">
    <text evidence="1 7 8">Purine metabolism; IMP biosynthesis via de novo pathway; N(1)-(5-phospho-D-ribosyl)glycinamide from 5-phospho-alpha-D-ribose 1-diphosphate: step 1/2.</text>
</comment>
<feature type="binding site" evidence="7 11">
    <location>
        <position position="459"/>
    </location>
    <ligand>
        <name>[4Fe-4S] cluster</name>
        <dbReference type="ChEBI" id="CHEBI:49883"/>
    </ligand>
</feature>
<evidence type="ECO:0000256" key="10">
    <source>
        <dbReference type="PIRSR" id="PIRSR000485-2"/>
    </source>
</evidence>
<dbReference type="CDD" id="cd06223">
    <property type="entry name" value="PRTases_typeI"/>
    <property type="match status" value="1"/>
</dbReference>
<keyword evidence="3 7" id="KW-0328">Glycosyltransferase</keyword>
<dbReference type="CDD" id="cd00715">
    <property type="entry name" value="GPATase_N"/>
    <property type="match status" value="1"/>
</dbReference>
<dbReference type="NCBIfam" id="TIGR01134">
    <property type="entry name" value="purF"/>
    <property type="match status" value="1"/>
</dbReference>
<comment type="cofactor">
    <cofactor evidence="7 11">
        <name>[4Fe-4S] cluster</name>
        <dbReference type="ChEBI" id="CHEBI:49883"/>
    </cofactor>
    <text evidence="7 11">Binds 1 [4Fe-4S] cluster per subunit.</text>
</comment>
<evidence type="ECO:0000256" key="3">
    <source>
        <dbReference type="ARBA" id="ARBA00022676"/>
    </source>
</evidence>
<evidence type="ECO:0000256" key="7">
    <source>
        <dbReference type="HAMAP-Rule" id="MF_01931"/>
    </source>
</evidence>
<name>A0A0E2B8K2_9LEPT</name>
<dbReference type="GO" id="GO:0051539">
    <property type="term" value="F:4 iron, 4 sulfur cluster binding"/>
    <property type="evidence" value="ECO:0007669"/>
    <property type="project" value="UniProtKB-KW"/>
</dbReference>
<dbReference type="SUPFAM" id="SSF56235">
    <property type="entry name" value="N-terminal nucleophile aminohydrolases (Ntn hydrolases)"/>
    <property type="match status" value="1"/>
</dbReference>
<dbReference type="PANTHER" id="PTHR11907">
    <property type="entry name" value="AMIDOPHOSPHORIBOSYLTRANSFERASE"/>
    <property type="match status" value="1"/>
</dbReference>
<dbReference type="InterPro" id="IPR005854">
    <property type="entry name" value="PurF"/>
</dbReference>
<dbReference type="GO" id="GO:0009113">
    <property type="term" value="P:purine nucleobase biosynthetic process"/>
    <property type="evidence" value="ECO:0007669"/>
    <property type="project" value="UniProtKB-UniRule"/>
</dbReference>